<dbReference type="NCBIfam" id="TIGR00099">
    <property type="entry name" value="Cof-subfamily"/>
    <property type="match status" value="1"/>
</dbReference>
<protein>
    <submittedName>
        <fullName evidence="1">HAD family hydrolase</fullName>
    </submittedName>
</protein>
<dbReference type="InterPro" id="IPR036412">
    <property type="entry name" value="HAD-like_sf"/>
</dbReference>
<dbReference type="InterPro" id="IPR000150">
    <property type="entry name" value="Cof"/>
</dbReference>
<dbReference type="Proteomes" id="UP001164803">
    <property type="component" value="Chromosome"/>
</dbReference>
<dbReference type="PANTHER" id="PTHR10000:SF8">
    <property type="entry name" value="HAD SUPERFAMILY HYDROLASE-LIKE, TYPE 3"/>
    <property type="match status" value="1"/>
</dbReference>
<evidence type="ECO:0000313" key="2">
    <source>
        <dbReference type="Proteomes" id="UP001164803"/>
    </source>
</evidence>
<dbReference type="Gene3D" id="3.30.1240.10">
    <property type="match status" value="1"/>
</dbReference>
<dbReference type="SFLD" id="SFLDG01140">
    <property type="entry name" value="C2.B:_Phosphomannomutase_and_P"/>
    <property type="match status" value="1"/>
</dbReference>
<sequence length="282" mass="30957">MSSRWLIGTDLDGTLLHHDGKSSKYARSVFRQLHKRGHVIVLASGRHWDTMTQVARDVGVPCYLVASNGAWIGTDDGSVLAEQTLTSSVARIVGRVLENTATAVIVTMDDRRVILDTSHPQQVRRFPWPTSPVSSVANEKIFKLTVTMEDGMMGEIFPLLKDNLGDAVLLARTDNQTIDINALGVSKGQALGLLCDRLDIPISRTVAFGNEMNDATMLQTVEIGVAVADANEALAPYADVWTESSNDDGVAKWLHTFFDVNPKSEEESGDLYEDSRPWTTRT</sequence>
<dbReference type="RefSeq" id="WP_268043325.1">
    <property type="nucleotide sequence ID" value="NZ_CP104064.1"/>
</dbReference>
<dbReference type="SUPFAM" id="SSF56784">
    <property type="entry name" value="HAD-like"/>
    <property type="match status" value="1"/>
</dbReference>
<dbReference type="NCBIfam" id="TIGR01484">
    <property type="entry name" value="HAD-SF-IIB"/>
    <property type="match status" value="1"/>
</dbReference>
<proteinExistence type="predicted"/>
<dbReference type="Pfam" id="PF08282">
    <property type="entry name" value="Hydrolase_3"/>
    <property type="match status" value="1"/>
</dbReference>
<name>A0ABY6Z1C0_9BACL</name>
<dbReference type="InterPro" id="IPR023214">
    <property type="entry name" value="HAD_sf"/>
</dbReference>
<dbReference type="PANTHER" id="PTHR10000">
    <property type="entry name" value="PHOSPHOSERINE PHOSPHATASE"/>
    <property type="match status" value="1"/>
</dbReference>
<keyword evidence="1" id="KW-0378">Hydrolase</keyword>
<dbReference type="SFLD" id="SFLDS00003">
    <property type="entry name" value="Haloacid_Dehalogenase"/>
    <property type="match status" value="1"/>
</dbReference>
<dbReference type="EMBL" id="CP104064">
    <property type="protein sequence ID" value="WAH36026.1"/>
    <property type="molecule type" value="Genomic_DNA"/>
</dbReference>
<dbReference type="Gene3D" id="3.40.50.1000">
    <property type="entry name" value="HAD superfamily/HAD-like"/>
    <property type="match status" value="1"/>
</dbReference>
<accession>A0ABY6Z1C0</accession>
<evidence type="ECO:0000313" key="1">
    <source>
        <dbReference type="EMBL" id="WAH36026.1"/>
    </source>
</evidence>
<reference evidence="1" key="1">
    <citation type="submission" date="2022-08" db="EMBL/GenBank/DDBJ databases">
        <title>Alicyclobacillus dauci DSM2870, complete genome.</title>
        <authorList>
            <person name="Wang Q."/>
            <person name="Cai R."/>
            <person name="Wang Z."/>
        </authorList>
    </citation>
    <scope>NUCLEOTIDE SEQUENCE</scope>
    <source>
        <strain evidence="1">DSM 28700</strain>
    </source>
</reference>
<dbReference type="GO" id="GO:0016787">
    <property type="term" value="F:hydrolase activity"/>
    <property type="evidence" value="ECO:0007669"/>
    <property type="project" value="UniProtKB-KW"/>
</dbReference>
<organism evidence="1 2">
    <name type="scientific">Alicyclobacillus dauci</name>
    <dbReference type="NCBI Taxonomy" id="1475485"/>
    <lineage>
        <taxon>Bacteria</taxon>
        <taxon>Bacillati</taxon>
        <taxon>Bacillota</taxon>
        <taxon>Bacilli</taxon>
        <taxon>Bacillales</taxon>
        <taxon>Alicyclobacillaceae</taxon>
        <taxon>Alicyclobacillus</taxon>
    </lineage>
</organism>
<keyword evidence="2" id="KW-1185">Reference proteome</keyword>
<gene>
    <name evidence="1" type="ORF">NZD86_17445</name>
</gene>
<dbReference type="InterPro" id="IPR006379">
    <property type="entry name" value="HAD-SF_hydro_IIB"/>
</dbReference>